<accession>A0A1E7QZQ0</accession>
<dbReference type="RefSeq" id="WP_070070777.1">
    <property type="nucleotide sequence ID" value="NZ_MKKK01000066.1"/>
</dbReference>
<gene>
    <name evidence="2" type="ORF">BJI46_14630</name>
</gene>
<evidence type="ECO:0000259" key="1">
    <source>
        <dbReference type="Pfam" id="PF08241"/>
    </source>
</evidence>
<comment type="caution">
    <text evidence="2">The sequence shown here is derived from an EMBL/GenBank/DDBJ whole genome shotgun (WGS) entry which is preliminary data.</text>
</comment>
<dbReference type="InterPro" id="IPR013216">
    <property type="entry name" value="Methyltransf_11"/>
</dbReference>
<protein>
    <submittedName>
        <fullName evidence="2">SAM-dependent methyltransferase</fullName>
    </submittedName>
</protein>
<dbReference type="Proteomes" id="UP000185895">
    <property type="component" value="Unassembled WGS sequence"/>
</dbReference>
<feature type="domain" description="Methyltransferase type 11" evidence="1">
    <location>
        <begin position="47"/>
        <end position="143"/>
    </location>
</feature>
<dbReference type="GO" id="GO:0008757">
    <property type="term" value="F:S-adenosylmethionine-dependent methyltransferase activity"/>
    <property type="evidence" value="ECO:0007669"/>
    <property type="project" value="InterPro"/>
</dbReference>
<dbReference type="STRING" id="1262585.BJI46_14630"/>
<dbReference type="OrthoDB" id="529208at2"/>
<dbReference type="EMBL" id="MKKK01000066">
    <property type="protein sequence ID" value="OEY92524.1"/>
    <property type="molecule type" value="Genomic_DNA"/>
</dbReference>
<proteinExistence type="predicted"/>
<name>A0A1E7QZQ0_9GAMM</name>
<dbReference type="Pfam" id="PF08241">
    <property type="entry name" value="Methyltransf_11"/>
    <property type="match status" value="1"/>
</dbReference>
<keyword evidence="3" id="KW-1185">Reference proteome</keyword>
<keyword evidence="2" id="KW-0808">Transferase</keyword>
<keyword evidence="2" id="KW-0489">Methyltransferase</keyword>
<dbReference type="PANTHER" id="PTHR43591">
    <property type="entry name" value="METHYLTRANSFERASE"/>
    <property type="match status" value="1"/>
</dbReference>
<dbReference type="InterPro" id="IPR029063">
    <property type="entry name" value="SAM-dependent_MTases_sf"/>
</dbReference>
<evidence type="ECO:0000313" key="3">
    <source>
        <dbReference type="Proteomes" id="UP000185895"/>
    </source>
</evidence>
<dbReference type="SUPFAM" id="SSF53335">
    <property type="entry name" value="S-adenosyl-L-methionine-dependent methyltransferases"/>
    <property type="match status" value="1"/>
</dbReference>
<evidence type="ECO:0000313" key="2">
    <source>
        <dbReference type="EMBL" id="OEY92524.1"/>
    </source>
</evidence>
<dbReference type="GO" id="GO:0032259">
    <property type="term" value="P:methylation"/>
    <property type="evidence" value="ECO:0007669"/>
    <property type="project" value="UniProtKB-KW"/>
</dbReference>
<reference evidence="2 3" key="1">
    <citation type="submission" date="2016-09" db="EMBL/GenBank/DDBJ databases">
        <authorList>
            <person name="Capua I."/>
            <person name="De Benedictis P."/>
            <person name="Joannis T."/>
            <person name="Lombin L.H."/>
            <person name="Cattoli G."/>
        </authorList>
    </citation>
    <scope>NUCLEOTIDE SEQUENCE [LARGE SCALE GENOMIC DNA]</scope>
    <source>
        <strain evidence="2 3">ANC 4671</strain>
    </source>
</reference>
<dbReference type="CDD" id="cd02440">
    <property type="entry name" value="AdoMet_MTases"/>
    <property type="match status" value="1"/>
</dbReference>
<dbReference type="Gene3D" id="3.40.50.150">
    <property type="entry name" value="Vaccinia Virus protein VP39"/>
    <property type="match status" value="1"/>
</dbReference>
<organism evidence="2 3">
    <name type="scientific">Acinetobacter qingfengensis</name>
    <dbReference type="NCBI Taxonomy" id="1262585"/>
    <lineage>
        <taxon>Bacteria</taxon>
        <taxon>Pseudomonadati</taxon>
        <taxon>Pseudomonadota</taxon>
        <taxon>Gammaproteobacteria</taxon>
        <taxon>Moraxellales</taxon>
        <taxon>Moraxellaceae</taxon>
        <taxon>Acinetobacter</taxon>
    </lineage>
</organism>
<dbReference type="AlphaFoldDB" id="A0A1E7QZQ0"/>
<sequence>MISQHDINQKQYANKSRSYLNSQVHSQGIEFEKVIKQVSTISDPVVLDLGCGGGHVSYHLAPFVKSVIAYDLSQEMLNTVEATAKTRKLVNIDIQQGCAEQLPFKDQIFDVVVTRYSAHHWQHVECALNEAWRVLKPNGIFILVDILGSDMPILDTFLQSIELIRDPSHVRNYSLSEWLRMLEYSNFQIKTIEKQRIILNFHAWVIRMQTTPTQIETIRFLQSQSADIVKNYFEIQEDGSFSSDVIFLIAEKF</sequence>